<accession>A0A942E366</accession>
<evidence type="ECO:0000256" key="1">
    <source>
        <dbReference type="ARBA" id="ARBA00023015"/>
    </source>
</evidence>
<name>A0A942E366_9HYPH</name>
<dbReference type="Proteomes" id="UP000678281">
    <property type="component" value="Unassembled WGS sequence"/>
</dbReference>
<proteinExistence type="predicted"/>
<dbReference type="InterPro" id="IPR036390">
    <property type="entry name" value="WH_DNA-bd_sf"/>
</dbReference>
<evidence type="ECO:0000256" key="3">
    <source>
        <dbReference type="ARBA" id="ARBA00023163"/>
    </source>
</evidence>
<reference evidence="5" key="1">
    <citation type="submission" date="2021-04" db="EMBL/GenBank/DDBJ databases">
        <title>Devosia litorisediminis sp. nov., isolated from a sand dune.</title>
        <authorList>
            <person name="Park S."/>
            <person name="Yoon J.-H."/>
        </authorList>
    </citation>
    <scope>NUCLEOTIDE SEQUENCE</scope>
    <source>
        <strain evidence="5">BSSL-BM10</strain>
    </source>
</reference>
<dbReference type="Pfam" id="PF00392">
    <property type="entry name" value="GntR"/>
    <property type="match status" value="1"/>
</dbReference>
<dbReference type="EMBL" id="JAGXTP010000001">
    <property type="protein sequence ID" value="MBS3847100.1"/>
    <property type="molecule type" value="Genomic_DNA"/>
</dbReference>
<dbReference type="PROSITE" id="PS50949">
    <property type="entry name" value="HTH_GNTR"/>
    <property type="match status" value="1"/>
</dbReference>
<keyword evidence="6" id="KW-1185">Reference proteome</keyword>
<dbReference type="PANTHER" id="PTHR43537:SF45">
    <property type="entry name" value="GNTR FAMILY REGULATORY PROTEIN"/>
    <property type="match status" value="1"/>
</dbReference>
<dbReference type="Gene3D" id="1.20.120.530">
    <property type="entry name" value="GntR ligand-binding domain-like"/>
    <property type="match status" value="1"/>
</dbReference>
<keyword evidence="1" id="KW-0805">Transcription regulation</keyword>
<keyword evidence="2" id="KW-0238">DNA-binding</keyword>
<dbReference type="RefSeq" id="WP_212656756.1">
    <property type="nucleotide sequence ID" value="NZ_JAGXTP010000001.1"/>
</dbReference>
<dbReference type="InterPro" id="IPR000524">
    <property type="entry name" value="Tscrpt_reg_HTH_GntR"/>
</dbReference>
<dbReference type="InterPro" id="IPR008920">
    <property type="entry name" value="TF_FadR/GntR_C"/>
</dbReference>
<evidence type="ECO:0000313" key="5">
    <source>
        <dbReference type="EMBL" id="MBS3847100.1"/>
    </source>
</evidence>
<evidence type="ECO:0000313" key="6">
    <source>
        <dbReference type="Proteomes" id="UP000678281"/>
    </source>
</evidence>
<dbReference type="InterPro" id="IPR036388">
    <property type="entry name" value="WH-like_DNA-bd_sf"/>
</dbReference>
<dbReference type="InterPro" id="IPR011711">
    <property type="entry name" value="GntR_C"/>
</dbReference>
<evidence type="ECO:0000259" key="4">
    <source>
        <dbReference type="PROSITE" id="PS50949"/>
    </source>
</evidence>
<sequence>MAVPSAVAGLLRRPARLGDEVYSAIFARIMSLEIAPGTRISVDAVARQLGVSQTPIREALTRLEAEGLVIKTHLIGYSAAPQLSAAQLADLYELRLLLEPFTARRCAEIMPEPVIDHLASLCAEMETLSRSEGLDAYAQFAQLDMAFHDQLAASAGNGLVVEALSRLHTHVHLFRLVFNARATDTALAEHDAIVKAIGARDPDAAEAATRRHIMESRDRFAAR</sequence>
<comment type="caution">
    <text evidence="5">The sequence shown here is derived from an EMBL/GenBank/DDBJ whole genome shotgun (WGS) entry which is preliminary data.</text>
</comment>
<organism evidence="5 6">
    <name type="scientific">Devosia litorisediminis</name>
    <dbReference type="NCBI Taxonomy" id="2829817"/>
    <lineage>
        <taxon>Bacteria</taxon>
        <taxon>Pseudomonadati</taxon>
        <taxon>Pseudomonadota</taxon>
        <taxon>Alphaproteobacteria</taxon>
        <taxon>Hyphomicrobiales</taxon>
        <taxon>Devosiaceae</taxon>
        <taxon>Devosia</taxon>
    </lineage>
</organism>
<dbReference type="InterPro" id="IPR000485">
    <property type="entry name" value="AsnC-type_HTH_dom"/>
</dbReference>
<dbReference type="SUPFAM" id="SSF48008">
    <property type="entry name" value="GntR ligand-binding domain-like"/>
    <property type="match status" value="1"/>
</dbReference>
<dbReference type="SMART" id="SM00895">
    <property type="entry name" value="FCD"/>
    <property type="match status" value="1"/>
</dbReference>
<dbReference type="PANTHER" id="PTHR43537">
    <property type="entry name" value="TRANSCRIPTIONAL REGULATOR, GNTR FAMILY"/>
    <property type="match status" value="1"/>
</dbReference>
<dbReference type="AlphaFoldDB" id="A0A942E366"/>
<gene>
    <name evidence="5" type="ORF">KD146_00180</name>
</gene>
<evidence type="ECO:0000256" key="2">
    <source>
        <dbReference type="ARBA" id="ARBA00023125"/>
    </source>
</evidence>
<feature type="domain" description="HTH gntR-type" evidence="4">
    <location>
        <begin position="15"/>
        <end position="82"/>
    </location>
</feature>
<protein>
    <submittedName>
        <fullName evidence="5">GntR family transcriptional regulator</fullName>
    </submittedName>
</protein>
<dbReference type="GO" id="GO:0043565">
    <property type="term" value="F:sequence-specific DNA binding"/>
    <property type="evidence" value="ECO:0007669"/>
    <property type="project" value="InterPro"/>
</dbReference>
<dbReference type="GO" id="GO:0003700">
    <property type="term" value="F:DNA-binding transcription factor activity"/>
    <property type="evidence" value="ECO:0007669"/>
    <property type="project" value="InterPro"/>
</dbReference>
<dbReference type="Gene3D" id="1.10.10.10">
    <property type="entry name" value="Winged helix-like DNA-binding domain superfamily/Winged helix DNA-binding domain"/>
    <property type="match status" value="1"/>
</dbReference>
<keyword evidence="3" id="KW-0804">Transcription</keyword>
<dbReference type="Pfam" id="PF07729">
    <property type="entry name" value="FCD"/>
    <property type="match status" value="1"/>
</dbReference>
<dbReference type="SMART" id="SM00345">
    <property type="entry name" value="HTH_GNTR"/>
    <property type="match status" value="1"/>
</dbReference>
<dbReference type="SUPFAM" id="SSF46785">
    <property type="entry name" value="Winged helix' DNA-binding domain"/>
    <property type="match status" value="1"/>
</dbReference>
<dbReference type="PRINTS" id="PR00033">
    <property type="entry name" value="HTHASNC"/>
</dbReference>